<dbReference type="InterPro" id="IPR058163">
    <property type="entry name" value="LysR-type_TF_proteobact-type"/>
</dbReference>
<evidence type="ECO:0000256" key="4">
    <source>
        <dbReference type="ARBA" id="ARBA00023163"/>
    </source>
</evidence>
<dbReference type="EMBL" id="BMZA01000012">
    <property type="protein sequence ID" value="GGZ11291.1"/>
    <property type="molecule type" value="Genomic_DNA"/>
</dbReference>
<dbReference type="InterPro" id="IPR036390">
    <property type="entry name" value="WH_DNA-bd_sf"/>
</dbReference>
<protein>
    <submittedName>
        <fullName evidence="6">Transcriptional regulator</fullName>
    </submittedName>
</protein>
<dbReference type="SUPFAM" id="SSF46785">
    <property type="entry name" value="Winged helix' DNA-binding domain"/>
    <property type="match status" value="1"/>
</dbReference>
<dbReference type="PANTHER" id="PTHR30537:SF5">
    <property type="entry name" value="HTH-TYPE TRANSCRIPTIONAL ACTIVATOR TTDR-RELATED"/>
    <property type="match status" value="1"/>
</dbReference>
<name>A0A918UI56_9SPHN</name>
<gene>
    <name evidence="6" type="ORF">GCM10011614_27840</name>
</gene>
<dbReference type="InterPro" id="IPR000847">
    <property type="entry name" value="LysR_HTH_N"/>
</dbReference>
<dbReference type="PROSITE" id="PS50931">
    <property type="entry name" value="HTH_LYSR"/>
    <property type="match status" value="1"/>
</dbReference>
<dbReference type="PANTHER" id="PTHR30537">
    <property type="entry name" value="HTH-TYPE TRANSCRIPTIONAL REGULATOR"/>
    <property type="match status" value="1"/>
</dbReference>
<reference evidence="6" key="1">
    <citation type="journal article" date="2014" name="Int. J. Syst. Evol. Microbiol.">
        <title>Complete genome sequence of Corynebacterium casei LMG S-19264T (=DSM 44701T), isolated from a smear-ripened cheese.</title>
        <authorList>
            <consortium name="US DOE Joint Genome Institute (JGI-PGF)"/>
            <person name="Walter F."/>
            <person name="Albersmeier A."/>
            <person name="Kalinowski J."/>
            <person name="Ruckert C."/>
        </authorList>
    </citation>
    <scope>NUCLEOTIDE SEQUENCE</scope>
    <source>
        <strain evidence="6">KCTC 32255</strain>
    </source>
</reference>
<sequence length="317" mass="35109">MTRPSKNRDLNALLTFQAVVREGRFSAAARQLGLTPGAISRSIAQLEGTIGVRLFNRTTTEFSLTAEGQRLASLVLDKLELLDHALTEFHSENSEPRGLLRVSLTNSYGKHYVMPRLPRFLEQYPQIQLEIGLNDNRKTLIEGGFDVGTCYGVPDQLAYISRVVCQPRLLLVGSPAYLACHGIPRHPSDLAEHECVNVSWASKGAGVWVFKKPEEQPIVISPQGRVFLSDQIDGVVHAAVGGLGLTVVHARAALSHLRSGMLKVLLPDFRIESEAALRDIHVFFPHRDQIAPRVRAFVDFLIDDRGDDAIDWNAHQA</sequence>
<evidence type="ECO:0000259" key="5">
    <source>
        <dbReference type="PROSITE" id="PS50931"/>
    </source>
</evidence>
<evidence type="ECO:0000256" key="2">
    <source>
        <dbReference type="ARBA" id="ARBA00023015"/>
    </source>
</evidence>
<comment type="caution">
    <text evidence="6">The sequence shown here is derived from an EMBL/GenBank/DDBJ whole genome shotgun (WGS) entry which is preliminary data.</text>
</comment>
<keyword evidence="4" id="KW-0804">Transcription</keyword>
<dbReference type="GO" id="GO:0003700">
    <property type="term" value="F:DNA-binding transcription factor activity"/>
    <property type="evidence" value="ECO:0007669"/>
    <property type="project" value="InterPro"/>
</dbReference>
<dbReference type="PRINTS" id="PR00039">
    <property type="entry name" value="HTHLYSR"/>
</dbReference>
<organism evidence="6 7">
    <name type="scientific">Novosphingobium colocasiae</name>
    <dbReference type="NCBI Taxonomy" id="1256513"/>
    <lineage>
        <taxon>Bacteria</taxon>
        <taxon>Pseudomonadati</taxon>
        <taxon>Pseudomonadota</taxon>
        <taxon>Alphaproteobacteria</taxon>
        <taxon>Sphingomonadales</taxon>
        <taxon>Sphingomonadaceae</taxon>
        <taxon>Novosphingobium</taxon>
    </lineage>
</organism>
<accession>A0A918UI56</accession>
<dbReference type="Pfam" id="PF00126">
    <property type="entry name" value="HTH_1"/>
    <property type="match status" value="1"/>
</dbReference>
<keyword evidence="7" id="KW-1185">Reference proteome</keyword>
<dbReference type="FunFam" id="1.10.10.10:FF:000001">
    <property type="entry name" value="LysR family transcriptional regulator"/>
    <property type="match status" value="1"/>
</dbReference>
<evidence type="ECO:0000256" key="1">
    <source>
        <dbReference type="ARBA" id="ARBA00009437"/>
    </source>
</evidence>
<evidence type="ECO:0000256" key="3">
    <source>
        <dbReference type="ARBA" id="ARBA00023125"/>
    </source>
</evidence>
<evidence type="ECO:0000313" key="6">
    <source>
        <dbReference type="EMBL" id="GGZ11291.1"/>
    </source>
</evidence>
<dbReference type="AlphaFoldDB" id="A0A918UI56"/>
<comment type="similarity">
    <text evidence="1">Belongs to the LysR transcriptional regulatory family.</text>
</comment>
<feature type="domain" description="HTH lysR-type" evidence="5">
    <location>
        <begin position="8"/>
        <end position="65"/>
    </location>
</feature>
<evidence type="ECO:0000313" key="7">
    <source>
        <dbReference type="Proteomes" id="UP000648075"/>
    </source>
</evidence>
<dbReference type="Pfam" id="PF03466">
    <property type="entry name" value="LysR_substrate"/>
    <property type="match status" value="1"/>
</dbReference>
<dbReference type="InterPro" id="IPR036388">
    <property type="entry name" value="WH-like_DNA-bd_sf"/>
</dbReference>
<dbReference type="GO" id="GO:0003677">
    <property type="term" value="F:DNA binding"/>
    <property type="evidence" value="ECO:0007669"/>
    <property type="project" value="UniProtKB-KW"/>
</dbReference>
<reference evidence="6" key="2">
    <citation type="submission" date="2020-09" db="EMBL/GenBank/DDBJ databases">
        <authorList>
            <person name="Sun Q."/>
            <person name="Kim S."/>
        </authorList>
    </citation>
    <scope>NUCLEOTIDE SEQUENCE</scope>
    <source>
        <strain evidence="6">KCTC 32255</strain>
    </source>
</reference>
<keyword evidence="3" id="KW-0238">DNA-binding</keyword>
<dbReference type="InterPro" id="IPR005119">
    <property type="entry name" value="LysR_subst-bd"/>
</dbReference>
<dbReference type="Gene3D" id="3.40.190.290">
    <property type="match status" value="1"/>
</dbReference>
<dbReference type="Gene3D" id="1.10.10.10">
    <property type="entry name" value="Winged helix-like DNA-binding domain superfamily/Winged helix DNA-binding domain"/>
    <property type="match status" value="1"/>
</dbReference>
<dbReference type="RefSeq" id="WP_189621840.1">
    <property type="nucleotide sequence ID" value="NZ_BMZA01000012.1"/>
</dbReference>
<dbReference type="CDD" id="cd08422">
    <property type="entry name" value="PBP2_CrgA_like"/>
    <property type="match status" value="1"/>
</dbReference>
<dbReference type="Proteomes" id="UP000648075">
    <property type="component" value="Unassembled WGS sequence"/>
</dbReference>
<dbReference type="SUPFAM" id="SSF53850">
    <property type="entry name" value="Periplasmic binding protein-like II"/>
    <property type="match status" value="1"/>
</dbReference>
<proteinExistence type="inferred from homology"/>
<keyword evidence="2" id="KW-0805">Transcription regulation</keyword>